<dbReference type="GO" id="GO:0005524">
    <property type="term" value="F:ATP binding"/>
    <property type="evidence" value="ECO:0007669"/>
    <property type="project" value="UniProtKB-UniRule"/>
</dbReference>
<dbReference type="GO" id="GO:0031522">
    <property type="term" value="C:cell envelope Sec protein transport complex"/>
    <property type="evidence" value="ECO:0007669"/>
    <property type="project" value="TreeGrafter"/>
</dbReference>
<keyword evidence="11 12" id="KW-0472">Membrane</keyword>
<dbReference type="GO" id="GO:0006605">
    <property type="term" value="P:protein targeting"/>
    <property type="evidence" value="ECO:0007669"/>
    <property type="project" value="UniProtKB-UniRule"/>
</dbReference>
<dbReference type="GO" id="GO:0005886">
    <property type="term" value="C:plasma membrane"/>
    <property type="evidence" value="ECO:0007669"/>
    <property type="project" value="UniProtKB-SubCell"/>
</dbReference>
<dbReference type="NCBIfam" id="TIGR00963">
    <property type="entry name" value="secA"/>
    <property type="match status" value="1"/>
</dbReference>
<keyword evidence="6 12" id="KW-0547">Nucleotide-binding</keyword>
<dbReference type="InterPro" id="IPR011115">
    <property type="entry name" value="SecA_DEAD"/>
</dbReference>
<dbReference type="PROSITE" id="PS51192">
    <property type="entry name" value="HELICASE_ATP_BIND_1"/>
    <property type="match status" value="1"/>
</dbReference>
<dbReference type="eggNOG" id="COG0653">
    <property type="taxonomic scope" value="Bacteria"/>
</dbReference>
<dbReference type="CDD" id="cd17928">
    <property type="entry name" value="DEXDc_SecA"/>
    <property type="match status" value="1"/>
</dbReference>
<dbReference type="SUPFAM" id="SSF52540">
    <property type="entry name" value="P-loop containing nucleoside triphosphate hydrolases"/>
    <property type="match status" value="2"/>
</dbReference>
<dbReference type="InterPro" id="IPR014001">
    <property type="entry name" value="Helicase_ATP-bd"/>
</dbReference>
<evidence type="ECO:0000256" key="8">
    <source>
        <dbReference type="ARBA" id="ARBA00022927"/>
    </source>
</evidence>
<dbReference type="InterPro" id="IPR014018">
    <property type="entry name" value="SecA_motor_DEAD"/>
</dbReference>
<dbReference type="EMBL" id="CP007711">
    <property type="protein sequence ID" value="AIV03643.1"/>
    <property type="molecule type" value="Genomic_DNA"/>
</dbReference>
<name>A0A097SSS7_9BACT</name>
<evidence type="ECO:0000256" key="5">
    <source>
        <dbReference type="ARBA" id="ARBA00022490"/>
    </source>
</evidence>
<dbReference type="AlphaFoldDB" id="A0A097SSS7"/>
<accession>A0A097SSS7</accession>
<dbReference type="SUPFAM" id="SSF81767">
    <property type="entry name" value="Pre-protein crosslinking domain of SecA"/>
    <property type="match status" value="1"/>
</dbReference>
<feature type="binding site" evidence="12">
    <location>
        <position position="491"/>
    </location>
    <ligand>
        <name>ATP</name>
        <dbReference type="ChEBI" id="CHEBI:30616"/>
    </ligand>
</feature>
<dbReference type="InterPro" id="IPR036670">
    <property type="entry name" value="SecA_X-link_sf"/>
</dbReference>
<dbReference type="PROSITE" id="PS51194">
    <property type="entry name" value="HELICASE_CTER"/>
    <property type="match status" value="1"/>
</dbReference>
<dbReference type="CDD" id="cd18803">
    <property type="entry name" value="SF2_C_secA"/>
    <property type="match status" value="1"/>
</dbReference>
<dbReference type="Pfam" id="PF07517">
    <property type="entry name" value="SecA_DEAD"/>
    <property type="match status" value="1"/>
</dbReference>
<dbReference type="EC" id="7.4.2.8" evidence="12"/>
<dbReference type="PROSITE" id="PS01312">
    <property type="entry name" value="SECA"/>
    <property type="match status" value="1"/>
</dbReference>
<dbReference type="NCBIfam" id="NF006630">
    <property type="entry name" value="PRK09200.1"/>
    <property type="match status" value="1"/>
</dbReference>
<dbReference type="InterPro" id="IPR000185">
    <property type="entry name" value="SecA"/>
</dbReference>
<evidence type="ECO:0000256" key="1">
    <source>
        <dbReference type="ARBA" id="ARBA00004170"/>
    </source>
</evidence>
<dbReference type="SMART" id="SM00958">
    <property type="entry name" value="SecA_PP_bind"/>
    <property type="match status" value="1"/>
</dbReference>
<comment type="similarity">
    <text evidence="2 12 13">Belongs to the SecA family.</text>
</comment>
<dbReference type="GO" id="GO:0065002">
    <property type="term" value="P:intracellular protein transmembrane transport"/>
    <property type="evidence" value="ECO:0007669"/>
    <property type="project" value="UniProtKB-UniRule"/>
</dbReference>
<dbReference type="STRING" id="1318617.MGM1_2690"/>
<evidence type="ECO:0000256" key="6">
    <source>
        <dbReference type="ARBA" id="ARBA00022741"/>
    </source>
</evidence>
<evidence type="ECO:0000259" key="15">
    <source>
        <dbReference type="PROSITE" id="PS51194"/>
    </source>
</evidence>
<feature type="domain" description="Helicase ATP-binding" evidence="14">
    <location>
        <begin position="87"/>
        <end position="245"/>
    </location>
</feature>
<organism evidence="17 18">
    <name type="scientific">Candidatus Malacoplasma girerdii</name>
    <dbReference type="NCBI Taxonomy" id="1318617"/>
    <lineage>
        <taxon>Bacteria</taxon>
        <taxon>Bacillati</taxon>
        <taxon>Mycoplasmatota</taxon>
        <taxon>Mycoplasmoidales</taxon>
        <taxon>Mycoplasmoidaceae</taxon>
        <taxon>Malacoplasma</taxon>
    </lineage>
</organism>
<evidence type="ECO:0000256" key="11">
    <source>
        <dbReference type="ARBA" id="ARBA00023136"/>
    </source>
</evidence>
<comment type="catalytic activity">
    <reaction evidence="12">
        <text>ATP + H2O + cellular proteinSide 1 = ADP + phosphate + cellular proteinSide 2.</text>
        <dbReference type="EC" id="7.4.2.8"/>
    </reaction>
</comment>
<evidence type="ECO:0000256" key="2">
    <source>
        <dbReference type="ARBA" id="ARBA00007650"/>
    </source>
</evidence>
<comment type="function">
    <text evidence="12">Part of the Sec protein translocase complex. Interacts with the SecYEG preprotein conducting channel. Has a central role in coupling the hydrolysis of ATP to the transfer of proteins into and across the cell membrane, serving as an ATP-driven molecular motor driving the stepwise translocation of polypeptide chains across the membrane.</text>
</comment>
<dbReference type="Proteomes" id="UP000030066">
    <property type="component" value="Chromosome"/>
</dbReference>
<evidence type="ECO:0000256" key="3">
    <source>
        <dbReference type="ARBA" id="ARBA00022448"/>
    </source>
</evidence>
<dbReference type="PROSITE" id="PS51196">
    <property type="entry name" value="SECA_MOTOR_DEAD"/>
    <property type="match status" value="1"/>
</dbReference>
<dbReference type="InterPro" id="IPR011116">
    <property type="entry name" value="SecA_Wing/Scaffold"/>
</dbReference>
<evidence type="ECO:0000256" key="12">
    <source>
        <dbReference type="HAMAP-Rule" id="MF_01382"/>
    </source>
</evidence>
<dbReference type="Pfam" id="PF01043">
    <property type="entry name" value="SecA_PP_bind"/>
    <property type="match status" value="1"/>
</dbReference>
<dbReference type="HOGENOM" id="CLU_005314_3_0_14"/>
<dbReference type="InterPro" id="IPR044722">
    <property type="entry name" value="SecA_SF2_C"/>
</dbReference>
<dbReference type="SMART" id="SM00957">
    <property type="entry name" value="SecA_DEAD"/>
    <property type="match status" value="1"/>
</dbReference>
<dbReference type="GO" id="GO:0043952">
    <property type="term" value="P:protein transport by the Sec complex"/>
    <property type="evidence" value="ECO:0007669"/>
    <property type="project" value="TreeGrafter"/>
</dbReference>
<dbReference type="HAMAP" id="MF_01382">
    <property type="entry name" value="SecA"/>
    <property type="match status" value="1"/>
</dbReference>
<keyword evidence="5 12" id="KW-0963">Cytoplasm</keyword>
<keyword evidence="18" id="KW-1185">Reference proteome</keyword>
<keyword evidence="4 12" id="KW-1003">Cell membrane</keyword>
<dbReference type="GO" id="GO:0005829">
    <property type="term" value="C:cytosol"/>
    <property type="evidence" value="ECO:0007669"/>
    <property type="project" value="TreeGrafter"/>
</dbReference>
<evidence type="ECO:0000259" key="14">
    <source>
        <dbReference type="PROSITE" id="PS51192"/>
    </source>
</evidence>
<dbReference type="InterPro" id="IPR011130">
    <property type="entry name" value="SecA_preprotein_X-link_dom"/>
</dbReference>
<gene>
    <name evidence="12 17" type="primary">secA</name>
    <name evidence="17" type="ORF">MGM1_2690</name>
</gene>
<dbReference type="KEGG" id="mgj:MGM1_2690"/>
<evidence type="ECO:0000313" key="18">
    <source>
        <dbReference type="Proteomes" id="UP000030066"/>
    </source>
</evidence>
<dbReference type="PRINTS" id="PR00906">
    <property type="entry name" value="SECA"/>
</dbReference>
<dbReference type="Gene3D" id="3.40.50.300">
    <property type="entry name" value="P-loop containing nucleotide triphosphate hydrolases"/>
    <property type="match status" value="3"/>
</dbReference>
<keyword evidence="10 12" id="KW-0811">Translocation</keyword>
<comment type="subunit">
    <text evidence="12">Monomer and homodimer. Part of the essential Sec protein translocation apparatus which comprises SecA, SecYEG and auxiliary proteins SecDF. Other proteins may also be involved.</text>
</comment>
<dbReference type="PANTHER" id="PTHR30612">
    <property type="entry name" value="SECA INNER MEMBRANE COMPONENT OF SEC PROTEIN SECRETION SYSTEM"/>
    <property type="match status" value="1"/>
</dbReference>
<keyword evidence="7 12" id="KW-0067">ATP-binding</keyword>
<proteinExistence type="inferred from homology"/>
<dbReference type="PANTHER" id="PTHR30612:SF0">
    <property type="entry name" value="CHLOROPLAST PROTEIN-TRANSPORTING ATPASE"/>
    <property type="match status" value="1"/>
</dbReference>
<protein>
    <recommendedName>
        <fullName evidence="12 13">Protein translocase subunit SecA</fullName>
        <ecNumber evidence="12">7.4.2.8</ecNumber>
    </recommendedName>
</protein>
<dbReference type="InterPro" id="IPR020937">
    <property type="entry name" value="SecA_CS"/>
</dbReference>
<comment type="subcellular location">
    <subcellularLocation>
        <location evidence="12">Cell membrane</location>
        <topology evidence="12">Peripheral membrane protein</topology>
        <orientation evidence="12">Cytoplasmic side</orientation>
    </subcellularLocation>
    <subcellularLocation>
        <location evidence="12">Cytoplasm</location>
    </subcellularLocation>
    <subcellularLocation>
        <location evidence="1">Membrane</location>
        <topology evidence="1">Peripheral membrane protein</topology>
    </subcellularLocation>
    <text evidence="12">Distribution is 50-50.</text>
</comment>
<feature type="domain" description="SecA family profile" evidence="16">
    <location>
        <begin position="1"/>
        <end position="569"/>
    </location>
</feature>
<reference evidence="17 18" key="1">
    <citation type="journal article" date="2014" name="PLoS ONE">
        <title>An emerging Mycoplasma associated with trichomoniasis, vaginal infection and disease.</title>
        <authorList>
            <consortium name="Vaginal Microbiome Consortium"/>
            <person name="Fettweis J.M."/>
            <person name="Serrano M.G."/>
            <person name="Huang B."/>
            <person name="Brooks J.P."/>
            <person name="Glascock A.L."/>
            <person name="Sheth N.U."/>
            <person name="Strauss J.F.III."/>
            <person name="Jefferson K.K."/>
            <person name="Buck G.A."/>
        </authorList>
    </citation>
    <scope>NUCLEOTIDE SEQUENCE [LARGE SCALE GENOMIC DNA]</scope>
    <source>
        <strain evidence="17 18">VCU_M1</strain>
    </source>
</reference>
<dbReference type="InterPro" id="IPR036266">
    <property type="entry name" value="SecA_Wing/Scaffold_sf"/>
</dbReference>
<dbReference type="Pfam" id="PF07516">
    <property type="entry name" value="SecA_SW"/>
    <property type="match status" value="1"/>
</dbReference>
<evidence type="ECO:0000256" key="7">
    <source>
        <dbReference type="ARBA" id="ARBA00022840"/>
    </source>
</evidence>
<feature type="binding site" evidence="12">
    <location>
        <position position="85"/>
    </location>
    <ligand>
        <name>ATP</name>
        <dbReference type="ChEBI" id="CHEBI:30616"/>
    </ligand>
</feature>
<evidence type="ECO:0000256" key="13">
    <source>
        <dbReference type="RuleBase" id="RU003874"/>
    </source>
</evidence>
<dbReference type="FunFam" id="3.40.50.300:FF:000429">
    <property type="entry name" value="Preprotein translocase subunit SecA"/>
    <property type="match status" value="1"/>
</dbReference>
<keyword evidence="9 12" id="KW-1278">Translocase</keyword>
<keyword evidence="8 12" id="KW-0653">Protein transport</keyword>
<sequence>MTLNDWNVFSPARKILKKAKKTAQYIDSLAPVFRKKTNAELSAMTNYLIEKLKRGHSLDDILPEAFATARETIYRVHGIFAYTVQIIGAIVAHNGDFSEMYTGEGKTITIIIVAYLNALLKRGVHVVTVNEYLVQRDASYCASVLNPLGISVGYNLASFKLDEKRKMYACDVTYTTNSELGFDYLRDNMVKRMEEKVIRELNYAIIDEADSVLIDEARTPLIISGQPKQDVGLYIDADEFVNTISQDDFTLDRETNSVALTDSGIKKCENYFKLNNLFDFKNSDLYHKVKNALMANKIMENGVEYIVRNNEIHLVDQFTGRILEGRSYNAGLHQAIQAKERVKIEPENVTVATITYQSFFRLFNKLAGVSGTAATESEEFLKTYNMVVVTIPTNKPVIRKDLNDYVFDNKVSKWAHVVAEIERIHQTGQPILVGTESVEDSEQLVYFLNNKGIKFQLLNAKNNAREAKIVSLAGQKGAVTISTNMAGRGTDIKLGEGVAELGGLYVIGTAHHEARRIDNQLRGRSGRQGDPGVTRFFISLEDTLFKRFAIEKENKSNKKIESEYYDSWFFTKLIKHAQKKVEAVNYDTRKNLIDYDAVLSNQRELIYKQRDQILLNKTNINIAKKMAKQVADDLVKMFPSKINPLFVDELALSEAINKNLFHTQLVSSQFFSNKTLEEAIEIVYKIICLSIDQRCELLTFDKANMLFRDIMIQALDKNWTEHLDLMLRLREGVNLRSLEQRSPLNIYVDEADKHFADMKKNVAHTVINNINRIYIPKINEAIFNALGNIIGQLNIKRDIYDELSKAQAHNQIENAFSSGDDFKIKFHSASKDFTTIEDATDAKEILKNKFRQQTSKEQVEITEVKNEK</sequence>
<dbReference type="Gene3D" id="3.90.1440.10">
    <property type="entry name" value="SecA, preprotein cross-linking domain"/>
    <property type="match status" value="1"/>
</dbReference>
<evidence type="ECO:0000256" key="10">
    <source>
        <dbReference type="ARBA" id="ARBA00023010"/>
    </source>
</evidence>
<evidence type="ECO:0000256" key="4">
    <source>
        <dbReference type="ARBA" id="ARBA00022475"/>
    </source>
</evidence>
<feature type="binding site" evidence="12">
    <location>
        <begin position="103"/>
        <end position="107"/>
    </location>
    <ligand>
        <name>ATP</name>
        <dbReference type="ChEBI" id="CHEBI:30616"/>
    </ligand>
</feature>
<evidence type="ECO:0000313" key="17">
    <source>
        <dbReference type="EMBL" id="AIV03643.1"/>
    </source>
</evidence>
<dbReference type="SUPFAM" id="SSF81886">
    <property type="entry name" value="Helical scaffold and wing domains of SecA"/>
    <property type="match status" value="1"/>
</dbReference>
<dbReference type="Gene3D" id="1.10.3060.10">
    <property type="entry name" value="Helical scaffold and wing domains of SecA"/>
    <property type="match status" value="1"/>
</dbReference>
<dbReference type="InterPro" id="IPR001650">
    <property type="entry name" value="Helicase_C-like"/>
</dbReference>
<dbReference type="GO" id="GO:0017038">
    <property type="term" value="P:protein import"/>
    <property type="evidence" value="ECO:0007669"/>
    <property type="project" value="InterPro"/>
</dbReference>
<evidence type="ECO:0000256" key="9">
    <source>
        <dbReference type="ARBA" id="ARBA00022967"/>
    </source>
</evidence>
<dbReference type="InterPro" id="IPR027417">
    <property type="entry name" value="P-loop_NTPase"/>
</dbReference>
<dbReference type="Pfam" id="PF21090">
    <property type="entry name" value="P-loop_SecA"/>
    <property type="match status" value="2"/>
</dbReference>
<dbReference type="GO" id="GO:0008564">
    <property type="term" value="F:protein-exporting ATPase activity"/>
    <property type="evidence" value="ECO:0007669"/>
    <property type="project" value="UniProtKB-EC"/>
</dbReference>
<feature type="domain" description="Helicase C-terminal" evidence="15">
    <location>
        <begin position="416"/>
        <end position="568"/>
    </location>
</feature>
<evidence type="ECO:0000259" key="16">
    <source>
        <dbReference type="PROSITE" id="PS51196"/>
    </source>
</evidence>
<keyword evidence="3 12" id="KW-0813">Transport</keyword>